<evidence type="ECO:0000313" key="3">
    <source>
        <dbReference type="Proteomes" id="UP000659388"/>
    </source>
</evidence>
<dbReference type="Proteomes" id="UP000659388">
    <property type="component" value="Unassembled WGS sequence"/>
</dbReference>
<dbReference type="InterPro" id="IPR025349">
    <property type="entry name" value="DUF4253"/>
</dbReference>
<accession>A0A937K027</accession>
<keyword evidence="3" id="KW-1185">Reference proteome</keyword>
<evidence type="ECO:0000259" key="1">
    <source>
        <dbReference type="Pfam" id="PF14062"/>
    </source>
</evidence>
<organism evidence="2 3">
    <name type="scientific">Fulvivirga sediminis</name>
    <dbReference type="NCBI Taxonomy" id="2803949"/>
    <lineage>
        <taxon>Bacteria</taxon>
        <taxon>Pseudomonadati</taxon>
        <taxon>Bacteroidota</taxon>
        <taxon>Cytophagia</taxon>
        <taxon>Cytophagales</taxon>
        <taxon>Fulvivirgaceae</taxon>
        <taxon>Fulvivirga</taxon>
    </lineage>
</organism>
<reference evidence="2" key="1">
    <citation type="submission" date="2021-01" db="EMBL/GenBank/DDBJ databases">
        <title>Fulvivirga kasyanovii gen. nov., sp nov., a novel member of the phylum Bacteroidetes isolated from seawater in a mussel farm.</title>
        <authorList>
            <person name="Zhao L.-H."/>
            <person name="Wang Z.-J."/>
        </authorList>
    </citation>
    <scope>NUCLEOTIDE SEQUENCE</scope>
    <source>
        <strain evidence="2">2943</strain>
    </source>
</reference>
<dbReference type="AlphaFoldDB" id="A0A937K027"/>
<name>A0A937K027_9BACT</name>
<dbReference type="EMBL" id="JAESIY010000007">
    <property type="protein sequence ID" value="MBL3657234.1"/>
    <property type="molecule type" value="Genomic_DNA"/>
</dbReference>
<protein>
    <submittedName>
        <fullName evidence="2">DUF4253 domain-containing protein</fullName>
    </submittedName>
</protein>
<dbReference type="Pfam" id="PF14062">
    <property type="entry name" value="DUF4253"/>
    <property type="match status" value="1"/>
</dbReference>
<comment type="caution">
    <text evidence="2">The sequence shown here is derived from an EMBL/GenBank/DDBJ whole genome shotgun (WGS) entry which is preliminary data.</text>
</comment>
<gene>
    <name evidence="2" type="ORF">JL102_13890</name>
</gene>
<proteinExistence type="predicted"/>
<dbReference type="RefSeq" id="WP_202245019.1">
    <property type="nucleotide sequence ID" value="NZ_JAESIY010000007.1"/>
</dbReference>
<evidence type="ECO:0000313" key="2">
    <source>
        <dbReference type="EMBL" id="MBL3657234.1"/>
    </source>
</evidence>
<sequence length="202" mass="23586">MEYTSTETDLLKNLDLLESNIEQLISKYKFSEISKTQKIIKQDLFPNLNIEGIEFQVHPFKSNNALEELKSILTPKGYQVYFSSFKGNQAPNTIAILRTSDQYDIIRYYSSDGANYGLFPDDLIAKFQEWDKMYGLFVAGAGSDWCMIRLEQTPTELGGFVDELIAFCPDLQPEEDEEKAKRNKWRLESGIQYHRIVYFWWD</sequence>
<feature type="domain" description="DUF4253" evidence="1">
    <location>
        <begin position="94"/>
        <end position="202"/>
    </location>
</feature>